<feature type="modified residue" description="4-aspartylphosphate" evidence="11">
    <location>
        <position position="1141"/>
    </location>
</feature>
<dbReference type="CDD" id="cd00156">
    <property type="entry name" value="REC"/>
    <property type="match status" value="1"/>
</dbReference>
<evidence type="ECO:0000256" key="9">
    <source>
        <dbReference type="ARBA" id="ARBA00022989"/>
    </source>
</evidence>
<dbReference type="GO" id="GO:0009927">
    <property type="term" value="F:histidine phosphotransfer kinase activity"/>
    <property type="evidence" value="ECO:0007669"/>
    <property type="project" value="TreeGrafter"/>
</dbReference>
<evidence type="ECO:0000313" key="16">
    <source>
        <dbReference type="EMBL" id="PZQ13567.1"/>
    </source>
</evidence>
<dbReference type="Gene3D" id="3.40.50.2300">
    <property type="match status" value="1"/>
</dbReference>
<evidence type="ECO:0000256" key="4">
    <source>
        <dbReference type="ARBA" id="ARBA00012438"/>
    </source>
</evidence>
<keyword evidence="6" id="KW-0808">Transferase</keyword>
<dbReference type="EMBL" id="QFPN01000007">
    <property type="protein sequence ID" value="PZQ13567.1"/>
    <property type="molecule type" value="Genomic_DNA"/>
</dbReference>
<feature type="transmembrane region" description="Helical" evidence="13">
    <location>
        <begin position="50"/>
        <end position="69"/>
    </location>
</feature>
<dbReference type="Pfam" id="PF00072">
    <property type="entry name" value="Response_reg"/>
    <property type="match status" value="1"/>
</dbReference>
<evidence type="ECO:0000256" key="6">
    <source>
        <dbReference type="ARBA" id="ARBA00022679"/>
    </source>
</evidence>
<dbReference type="InterPro" id="IPR035965">
    <property type="entry name" value="PAS-like_dom_sf"/>
</dbReference>
<feature type="transmembrane region" description="Helical" evidence="13">
    <location>
        <begin position="85"/>
        <end position="105"/>
    </location>
</feature>
<dbReference type="CDD" id="cd10322">
    <property type="entry name" value="SLC5sbd"/>
    <property type="match status" value="1"/>
</dbReference>
<dbReference type="InterPro" id="IPR036890">
    <property type="entry name" value="HATPase_C_sf"/>
</dbReference>
<feature type="transmembrane region" description="Helical" evidence="13">
    <location>
        <begin position="230"/>
        <end position="257"/>
    </location>
</feature>
<dbReference type="GO" id="GO:0000155">
    <property type="term" value="F:phosphorelay sensor kinase activity"/>
    <property type="evidence" value="ECO:0007669"/>
    <property type="project" value="InterPro"/>
</dbReference>
<evidence type="ECO:0000259" key="15">
    <source>
        <dbReference type="PROSITE" id="PS50110"/>
    </source>
</evidence>
<dbReference type="InterPro" id="IPR001734">
    <property type="entry name" value="Na/solute_symporter"/>
</dbReference>
<dbReference type="SUPFAM" id="SSF47384">
    <property type="entry name" value="Homodimeric domain of signal transducing histidine kinase"/>
    <property type="match status" value="1"/>
</dbReference>
<dbReference type="GO" id="GO:0005886">
    <property type="term" value="C:plasma membrane"/>
    <property type="evidence" value="ECO:0007669"/>
    <property type="project" value="TreeGrafter"/>
</dbReference>
<feature type="transmembrane region" description="Helical" evidence="13">
    <location>
        <begin position="416"/>
        <end position="438"/>
    </location>
</feature>
<gene>
    <name evidence="16" type="ORF">DI565_13550</name>
</gene>
<keyword evidence="10 13" id="KW-0472">Membrane</keyword>
<comment type="caution">
    <text evidence="16">The sequence shown here is derived from an EMBL/GenBank/DDBJ whole genome shotgun (WGS) entry which is preliminary data.</text>
</comment>
<feature type="transmembrane region" description="Helical" evidence="13">
    <location>
        <begin position="282"/>
        <end position="300"/>
    </location>
</feature>
<evidence type="ECO:0000256" key="7">
    <source>
        <dbReference type="ARBA" id="ARBA00022692"/>
    </source>
</evidence>
<name>A0A2W5M1K6_ANCNO</name>
<dbReference type="SMART" id="SM00388">
    <property type="entry name" value="HisKA"/>
    <property type="match status" value="1"/>
</dbReference>
<evidence type="ECO:0000256" key="11">
    <source>
        <dbReference type="PROSITE-ProRule" id="PRU00169"/>
    </source>
</evidence>
<dbReference type="EC" id="2.7.13.3" evidence="4"/>
<dbReference type="FunFam" id="3.30.565.10:FF:000049">
    <property type="entry name" value="Two-component sensor histidine kinase"/>
    <property type="match status" value="1"/>
</dbReference>
<dbReference type="InterPro" id="IPR038377">
    <property type="entry name" value="Na/Glc_symporter_sf"/>
</dbReference>
<organism evidence="16 17">
    <name type="scientific">Ancylobacter novellus</name>
    <name type="common">Thiobacillus novellus</name>
    <dbReference type="NCBI Taxonomy" id="921"/>
    <lineage>
        <taxon>Bacteria</taxon>
        <taxon>Pseudomonadati</taxon>
        <taxon>Pseudomonadota</taxon>
        <taxon>Alphaproteobacteria</taxon>
        <taxon>Hyphomicrobiales</taxon>
        <taxon>Xanthobacteraceae</taxon>
        <taxon>Ancylobacter</taxon>
    </lineage>
</organism>
<proteinExistence type="inferred from homology"/>
<accession>A0A2W5M1K6</accession>
<reference evidence="16 17" key="1">
    <citation type="submission" date="2017-08" db="EMBL/GenBank/DDBJ databases">
        <title>Infants hospitalized years apart are colonized by the same room-sourced microbial strains.</title>
        <authorList>
            <person name="Brooks B."/>
            <person name="Olm M.R."/>
            <person name="Firek B.A."/>
            <person name="Baker R."/>
            <person name="Thomas B.C."/>
            <person name="Morowitz M.J."/>
            <person name="Banfield J.F."/>
        </authorList>
    </citation>
    <scope>NUCLEOTIDE SEQUENCE [LARGE SCALE GENOMIC DNA]</scope>
    <source>
        <strain evidence="16">S2_005_003_R2_43</strain>
    </source>
</reference>
<comment type="subcellular location">
    <subcellularLocation>
        <location evidence="2">Membrane</location>
        <topology evidence="2">Multi-pass membrane protein</topology>
    </subcellularLocation>
</comment>
<evidence type="ECO:0000256" key="3">
    <source>
        <dbReference type="ARBA" id="ARBA00006434"/>
    </source>
</evidence>
<feature type="transmembrane region" description="Helical" evidence="13">
    <location>
        <begin position="111"/>
        <end position="131"/>
    </location>
</feature>
<dbReference type="FunFam" id="1.10.287.130:FF:000063">
    <property type="entry name" value="Hybrid sensor histidine kinase/response regulator"/>
    <property type="match status" value="1"/>
</dbReference>
<dbReference type="PROSITE" id="PS50109">
    <property type="entry name" value="HIS_KIN"/>
    <property type="match status" value="1"/>
</dbReference>
<dbReference type="AlphaFoldDB" id="A0A2W5M1K6"/>
<dbReference type="InterPro" id="IPR005467">
    <property type="entry name" value="His_kinase_dom"/>
</dbReference>
<dbReference type="Pfam" id="PF00512">
    <property type="entry name" value="HisKA"/>
    <property type="match status" value="1"/>
</dbReference>
<dbReference type="CDD" id="cd00082">
    <property type="entry name" value="HisKA"/>
    <property type="match status" value="1"/>
</dbReference>
<feature type="domain" description="Histidine kinase" evidence="14">
    <location>
        <begin position="854"/>
        <end position="1067"/>
    </location>
</feature>
<dbReference type="SUPFAM" id="SSF55874">
    <property type="entry name" value="ATPase domain of HSP90 chaperone/DNA topoisomerase II/histidine kinase"/>
    <property type="match status" value="1"/>
</dbReference>
<dbReference type="NCBIfam" id="NF041832">
    <property type="entry name" value="near_NosP_CTERM"/>
    <property type="match status" value="1"/>
</dbReference>
<feature type="transmembrane region" description="Helical" evidence="13">
    <location>
        <begin position="444"/>
        <end position="466"/>
    </location>
</feature>
<dbReference type="PROSITE" id="PS50283">
    <property type="entry name" value="NA_SOLUT_SYMP_3"/>
    <property type="match status" value="1"/>
</dbReference>
<dbReference type="Gene3D" id="3.30.565.10">
    <property type="entry name" value="Histidine kinase-like ATPase, C-terminal domain"/>
    <property type="match status" value="1"/>
</dbReference>
<evidence type="ECO:0000256" key="13">
    <source>
        <dbReference type="SAM" id="Phobius"/>
    </source>
</evidence>
<protein>
    <recommendedName>
        <fullName evidence="4">histidine kinase</fullName>
        <ecNumber evidence="4">2.7.13.3</ecNumber>
    </recommendedName>
</protein>
<evidence type="ECO:0000259" key="14">
    <source>
        <dbReference type="PROSITE" id="PS50109"/>
    </source>
</evidence>
<evidence type="ECO:0000256" key="8">
    <source>
        <dbReference type="ARBA" id="ARBA00022777"/>
    </source>
</evidence>
<evidence type="ECO:0000313" key="17">
    <source>
        <dbReference type="Proteomes" id="UP000249577"/>
    </source>
</evidence>
<evidence type="ECO:0000256" key="2">
    <source>
        <dbReference type="ARBA" id="ARBA00004141"/>
    </source>
</evidence>
<dbReference type="SMART" id="SM00387">
    <property type="entry name" value="HATPase_c"/>
    <property type="match status" value="1"/>
</dbReference>
<dbReference type="PRINTS" id="PR00344">
    <property type="entry name" value="BCTRLSENSOR"/>
</dbReference>
<dbReference type="InterPro" id="IPR003594">
    <property type="entry name" value="HATPase_dom"/>
</dbReference>
<feature type="coiled-coil region" evidence="12">
    <location>
        <begin position="799"/>
        <end position="847"/>
    </location>
</feature>
<feature type="transmembrane region" description="Helical" evidence="13">
    <location>
        <begin position="368"/>
        <end position="395"/>
    </location>
</feature>
<comment type="catalytic activity">
    <reaction evidence="1">
        <text>ATP + protein L-histidine = ADP + protein N-phospho-L-histidine.</text>
        <dbReference type="EC" id="2.7.13.3"/>
    </reaction>
</comment>
<dbReference type="InterPro" id="IPR004358">
    <property type="entry name" value="Sig_transdc_His_kin-like_C"/>
</dbReference>
<evidence type="ECO:0000256" key="10">
    <source>
        <dbReference type="ARBA" id="ARBA00023136"/>
    </source>
</evidence>
<dbReference type="Gene3D" id="1.20.1730.10">
    <property type="entry name" value="Sodium/glucose cotransporter"/>
    <property type="match status" value="1"/>
</dbReference>
<dbReference type="InterPro" id="IPR001789">
    <property type="entry name" value="Sig_transdc_resp-reg_receiver"/>
</dbReference>
<feature type="transmembrane region" description="Helical" evidence="13">
    <location>
        <begin position="197"/>
        <end position="218"/>
    </location>
</feature>
<dbReference type="Gene3D" id="1.10.287.130">
    <property type="match status" value="1"/>
</dbReference>
<dbReference type="GO" id="GO:0022857">
    <property type="term" value="F:transmembrane transporter activity"/>
    <property type="evidence" value="ECO:0007669"/>
    <property type="project" value="InterPro"/>
</dbReference>
<dbReference type="PANTHER" id="PTHR43047">
    <property type="entry name" value="TWO-COMPONENT HISTIDINE PROTEIN KINASE"/>
    <property type="match status" value="1"/>
</dbReference>
<keyword evidence="9 13" id="KW-1133">Transmembrane helix</keyword>
<feature type="domain" description="Response regulatory" evidence="15">
    <location>
        <begin position="1090"/>
        <end position="1206"/>
    </location>
</feature>
<keyword evidence="12" id="KW-0175">Coiled coil</keyword>
<dbReference type="PANTHER" id="PTHR43047:SF9">
    <property type="entry name" value="HISTIDINE KINASE"/>
    <property type="match status" value="1"/>
</dbReference>
<evidence type="ECO:0000256" key="1">
    <source>
        <dbReference type="ARBA" id="ARBA00000085"/>
    </source>
</evidence>
<evidence type="ECO:0000256" key="12">
    <source>
        <dbReference type="SAM" id="Coils"/>
    </source>
</evidence>
<dbReference type="InterPro" id="IPR036097">
    <property type="entry name" value="HisK_dim/P_sf"/>
</dbReference>
<dbReference type="InterPro" id="IPR011006">
    <property type="entry name" value="CheY-like_superfamily"/>
</dbReference>
<feature type="transmembrane region" description="Helical" evidence="13">
    <location>
        <begin position="478"/>
        <end position="496"/>
    </location>
</feature>
<dbReference type="SUPFAM" id="SSF52172">
    <property type="entry name" value="CheY-like"/>
    <property type="match status" value="1"/>
</dbReference>
<evidence type="ECO:0000256" key="5">
    <source>
        <dbReference type="ARBA" id="ARBA00022553"/>
    </source>
</evidence>
<dbReference type="Gene3D" id="3.30.450.20">
    <property type="entry name" value="PAS domain"/>
    <property type="match status" value="1"/>
</dbReference>
<feature type="transmembrane region" description="Helical" evidence="13">
    <location>
        <begin position="321"/>
        <end position="348"/>
    </location>
</feature>
<comment type="similarity">
    <text evidence="3">Belongs to the sodium:solute symporter (SSF) (TC 2.A.21) family.</text>
</comment>
<keyword evidence="8 16" id="KW-0418">Kinase</keyword>
<keyword evidence="5 11" id="KW-0597">Phosphoprotein</keyword>
<dbReference type="SMART" id="SM00448">
    <property type="entry name" value="REC"/>
    <property type="match status" value="1"/>
</dbReference>
<sequence>MTARRRTPRAYWAEGAAWQDGVARNRAGAPSASRSFGGREGETASVQGSIVLGAAAVYLAALFALAAWVDRARPRFVEGRLRPHLYALGLSVYCTAWSFFGAVGLAARDGWAFLALSLGPALALLAFGSTLRRVIRLAKEQNITSIADFIGARYGKSERVAALVAIVAIAGATPYLALQLKAVASSVAIMAGPGEALPLDSGLVAAAGLALFAMLFGTRQVAATERQRGLMFAVAVESLVKLAALLLVGLFVVYGMFGGLGDVIARAAAAGVGAPFERAPALGSWLALTGLSFAAFLLLPRQFHVAVVENGDEADVRRARFLFPAYLVVFNPLVAPIALAGLATFGAGGAVSPDVYVLALPLEGGARWIATAAFVGGLSAASAMAIVECVALAVMMSNDLAMPVMLRGRSGQRAHMAGRLLTIRRVSIALLMAAAYGVSRVADTVALASLGLIAMAAIAQLAPAFFGGLAWPRANARGALAGIGVGLALWFWTLVLPEFAGAGGVLRDVMEAGPWGLAWLRPQAMFGLDFGDPLTNGLATSLLANALAFAAASLSRGPSPIERQQTQAFFGEGTFVDAARPSPASFRPWRSRATAGELVHTVARYLGPERAESAFRGFAIARGAPLEPRAEADLQTLRFAEHLLASAIGAASSRLVLSMLLTKRNVTTSDALRLLDEASAAMLTSRDVLQNALDHARQGVTAIDRNMKLVAWNRQFRELFELPEEMIHFGVGLDDIFRFNAARGLYGPIDPEPFIADRIDRFVVKLETLRTRLQPSGRVIEIRSARIPDGGVVTTYTDISDTVAAQEALERANETLERRVRERTRELTRLNQELARAKTEADEANISKTRFLAAASHDILQPLNAARLFSASLAERAVAGTDQARLARNVESSLDAVEEILSTLLDISRLDTGAMRPELSSFRLEDITEQLAREFAPVAEEKGLKLTVMPTSLTVRSDRRLLRRVLQNLVSNAIKYTPSGRVLVGCRRSRGRVRIEVWDTGLGIEPQQQKVVFREFKRLDQGARVAPGLGLGLSIVERIARILDHPITLRSDPGKGSIFALDVPATAAMPALRAASGAGAAASQALAGLVVLAIDNEATILDGMRTLLSGWGCTVMTASSQKEAEAVVRERKLLPDVMLADYHLDDADGLEAIVALRWKFGKPVPAVLITADRSPELRAEADEKRVTMLPKPLRPAALRALLAQIYARREAAE</sequence>
<dbReference type="Proteomes" id="UP000249577">
    <property type="component" value="Unassembled WGS sequence"/>
</dbReference>
<dbReference type="Pfam" id="PF02518">
    <property type="entry name" value="HATPase_c"/>
    <property type="match status" value="1"/>
</dbReference>
<dbReference type="Pfam" id="PF12860">
    <property type="entry name" value="PAS_7"/>
    <property type="match status" value="1"/>
</dbReference>
<feature type="transmembrane region" description="Helical" evidence="13">
    <location>
        <begin position="160"/>
        <end position="177"/>
    </location>
</feature>
<dbReference type="SUPFAM" id="SSF55785">
    <property type="entry name" value="PYP-like sensor domain (PAS domain)"/>
    <property type="match status" value="1"/>
</dbReference>
<dbReference type="InterPro" id="IPR003661">
    <property type="entry name" value="HisK_dim/P_dom"/>
</dbReference>
<keyword evidence="7 13" id="KW-0812">Transmembrane</keyword>
<dbReference type="PROSITE" id="PS50110">
    <property type="entry name" value="RESPONSE_REGULATORY"/>
    <property type="match status" value="1"/>
</dbReference>